<gene>
    <name evidence="2" type="ORF">A2704_06435</name>
</gene>
<dbReference type="Pfam" id="PF22296">
    <property type="entry name" value="bAvd"/>
    <property type="match status" value="1"/>
</dbReference>
<accession>A0A1F6CJQ9</accession>
<dbReference type="Gene3D" id="1.20.1440.60">
    <property type="entry name" value="23S rRNA-intervening sequence"/>
    <property type="match status" value="1"/>
</dbReference>
<evidence type="ECO:0000259" key="1">
    <source>
        <dbReference type="Pfam" id="PF22296"/>
    </source>
</evidence>
<dbReference type="InterPro" id="IPR055360">
    <property type="entry name" value="bAvd"/>
</dbReference>
<dbReference type="AlphaFoldDB" id="A0A1F6CJQ9"/>
<dbReference type="EMBL" id="MFKW01000073">
    <property type="protein sequence ID" value="OGG49494.1"/>
    <property type="molecule type" value="Genomic_DNA"/>
</dbReference>
<organism evidence="2 3">
    <name type="scientific">Candidatus Kaiserbacteria bacterium RIFCSPHIGHO2_01_FULL_54_36b</name>
    <dbReference type="NCBI Taxonomy" id="1798483"/>
    <lineage>
        <taxon>Bacteria</taxon>
        <taxon>Candidatus Kaiseribacteriota</taxon>
    </lineage>
</organism>
<feature type="domain" description="bAvd-like" evidence="1">
    <location>
        <begin position="2"/>
        <end position="89"/>
    </location>
</feature>
<dbReference type="CDD" id="cd16376">
    <property type="entry name" value="Avd_like"/>
    <property type="match status" value="1"/>
</dbReference>
<comment type="caution">
    <text evidence="2">The sequence shown here is derived from an EMBL/GenBank/DDBJ whole genome shotgun (WGS) entry which is preliminary data.</text>
</comment>
<proteinExistence type="predicted"/>
<dbReference type="Proteomes" id="UP000176445">
    <property type="component" value="Unassembled WGS sequence"/>
</dbReference>
<reference evidence="2 3" key="1">
    <citation type="journal article" date="2016" name="Nat. Commun.">
        <title>Thousands of microbial genomes shed light on interconnected biogeochemical processes in an aquifer system.</title>
        <authorList>
            <person name="Anantharaman K."/>
            <person name="Brown C.T."/>
            <person name="Hug L.A."/>
            <person name="Sharon I."/>
            <person name="Castelle C.J."/>
            <person name="Probst A.J."/>
            <person name="Thomas B.C."/>
            <person name="Singh A."/>
            <person name="Wilkins M.J."/>
            <person name="Karaoz U."/>
            <person name="Brodie E.L."/>
            <person name="Williams K.H."/>
            <person name="Hubbard S.S."/>
            <person name="Banfield J.F."/>
        </authorList>
    </citation>
    <scope>NUCLEOTIDE SEQUENCE [LARGE SCALE GENOMIC DNA]</scope>
</reference>
<evidence type="ECO:0000313" key="2">
    <source>
        <dbReference type="EMBL" id="OGG49494.1"/>
    </source>
</evidence>
<evidence type="ECO:0000313" key="3">
    <source>
        <dbReference type="Proteomes" id="UP000176445"/>
    </source>
</evidence>
<name>A0A1F6CJQ9_9BACT</name>
<sequence length="104" mass="11558">MRFPRLSRYTLGARIDGLFVETIELLLLAGYASKDQKASIVARASTKLDVLKFFLQIAWEIKCLDNSVYARIATPLVEVGRMLGGWRKQLQTTAPPTDAGGAMR</sequence>
<dbReference type="InterPro" id="IPR036583">
    <property type="entry name" value="23S_rRNA_IVS_sf"/>
</dbReference>
<protein>
    <recommendedName>
        <fullName evidence="1">bAvd-like domain-containing protein</fullName>
    </recommendedName>
</protein>